<evidence type="ECO:0008006" key="4">
    <source>
        <dbReference type="Google" id="ProtNLM"/>
    </source>
</evidence>
<dbReference type="RefSeq" id="WP_167299150.1">
    <property type="nucleotide sequence ID" value="NZ_JAASQV010000001.1"/>
</dbReference>
<feature type="chain" id="PRO_5030928928" description="SIMPL domain-containing protein" evidence="1">
    <location>
        <begin position="21"/>
        <end position="253"/>
    </location>
</feature>
<dbReference type="PANTHER" id="PTHR34387:SF2">
    <property type="entry name" value="SLR1258 PROTEIN"/>
    <property type="match status" value="1"/>
</dbReference>
<protein>
    <recommendedName>
        <fullName evidence="4">SIMPL domain-containing protein</fullName>
    </recommendedName>
</protein>
<dbReference type="AlphaFoldDB" id="A0A7X5V063"/>
<organism evidence="2 3">
    <name type="scientific">Sphingomonas leidyi</name>
    <dbReference type="NCBI Taxonomy" id="68569"/>
    <lineage>
        <taxon>Bacteria</taxon>
        <taxon>Pseudomonadati</taxon>
        <taxon>Pseudomonadota</taxon>
        <taxon>Alphaproteobacteria</taxon>
        <taxon>Sphingomonadales</taxon>
        <taxon>Sphingomonadaceae</taxon>
        <taxon>Sphingomonas</taxon>
    </lineage>
</organism>
<dbReference type="GO" id="GO:0006974">
    <property type="term" value="P:DNA damage response"/>
    <property type="evidence" value="ECO:0007669"/>
    <property type="project" value="TreeGrafter"/>
</dbReference>
<dbReference type="PANTHER" id="PTHR34387">
    <property type="entry name" value="SLR1258 PROTEIN"/>
    <property type="match status" value="1"/>
</dbReference>
<feature type="signal peptide" evidence="1">
    <location>
        <begin position="1"/>
        <end position="20"/>
    </location>
</feature>
<dbReference type="Proteomes" id="UP000564677">
    <property type="component" value="Unassembled WGS sequence"/>
</dbReference>
<sequence length="253" mass="26320">MRNMMLGVLLGVFAANGAMAQDKSDDATIQVLGVGTVEEAPTIAHISFKLRGEGKGSDDALRALVARKEAVARDMGGLAEAKFRFETGDVEIHEVRGRDCRGASEDEDTPRLSTGACAVLGYVATMEASVDVSPVALAGTLSGLASRAGASEVRLSRFRTADPRAAQQRAMAAAVANGQEQALAIAAASGAKLGRLVRVSDPNGGYVIGEQLQRIAATGSRRNVTMDAPVAVEIAPQAITTTARLVLVYEIAR</sequence>
<evidence type="ECO:0000313" key="3">
    <source>
        <dbReference type="Proteomes" id="UP000564677"/>
    </source>
</evidence>
<reference evidence="2 3" key="1">
    <citation type="submission" date="2020-03" db="EMBL/GenBank/DDBJ databases">
        <title>Genomic Encyclopedia of Type Strains, Phase IV (KMG-IV): sequencing the most valuable type-strain genomes for metagenomic binning, comparative biology and taxonomic classification.</title>
        <authorList>
            <person name="Goeker M."/>
        </authorList>
    </citation>
    <scope>NUCLEOTIDE SEQUENCE [LARGE SCALE GENOMIC DNA]</scope>
    <source>
        <strain evidence="2 3">DSM 4733</strain>
    </source>
</reference>
<dbReference type="InterPro" id="IPR052022">
    <property type="entry name" value="26kDa_periplasmic_antigen"/>
</dbReference>
<dbReference type="EMBL" id="JAASQV010000001">
    <property type="protein sequence ID" value="NIJ64832.1"/>
    <property type="molecule type" value="Genomic_DNA"/>
</dbReference>
<keyword evidence="1" id="KW-0732">Signal</keyword>
<accession>A0A7X5V063</accession>
<evidence type="ECO:0000256" key="1">
    <source>
        <dbReference type="SAM" id="SignalP"/>
    </source>
</evidence>
<gene>
    <name evidence="2" type="ORF">FHR20_001763</name>
</gene>
<comment type="caution">
    <text evidence="2">The sequence shown here is derived from an EMBL/GenBank/DDBJ whole genome shotgun (WGS) entry which is preliminary data.</text>
</comment>
<dbReference type="Gene3D" id="3.30.110.170">
    <property type="entry name" value="Protein of unknown function (DUF541), domain 1"/>
    <property type="match status" value="1"/>
</dbReference>
<name>A0A7X5V063_9SPHN</name>
<dbReference type="Pfam" id="PF04402">
    <property type="entry name" value="SIMPL"/>
    <property type="match status" value="1"/>
</dbReference>
<dbReference type="InterPro" id="IPR007497">
    <property type="entry name" value="SIMPL/DUF541"/>
</dbReference>
<dbReference type="Gene3D" id="3.30.70.2970">
    <property type="entry name" value="Protein of unknown function (DUF541), domain 2"/>
    <property type="match status" value="1"/>
</dbReference>
<keyword evidence="3" id="KW-1185">Reference proteome</keyword>
<evidence type="ECO:0000313" key="2">
    <source>
        <dbReference type="EMBL" id="NIJ64832.1"/>
    </source>
</evidence>
<proteinExistence type="predicted"/>